<dbReference type="GeneID" id="20352861"/>
<dbReference type="EnsemblFungi" id="EJT70230">
    <property type="protein sequence ID" value="EJT70230"/>
    <property type="gene ID" value="GGTG_12403"/>
</dbReference>
<gene>
    <name evidence="2" type="primary">20352861</name>
    <name evidence="1" type="ORF">GGTG_12403</name>
</gene>
<keyword evidence="3" id="KW-1185">Reference proteome</keyword>
<organism evidence="1">
    <name type="scientific">Gaeumannomyces tritici (strain R3-111a-1)</name>
    <name type="common">Wheat and barley take-all root rot fungus</name>
    <name type="synonym">Gaeumannomyces graminis var. tritici</name>
    <dbReference type="NCBI Taxonomy" id="644352"/>
    <lineage>
        <taxon>Eukaryota</taxon>
        <taxon>Fungi</taxon>
        <taxon>Dikarya</taxon>
        <taxon>Ascomycota</taxon>
        <taxon>Pezizomycotina</taxon>
        <taxon>Sordariomycetes</taxon>
        <taxon>Sordariomycetidae</taxon>
        <taxon>Magnaporthales</taxon>
        <taxon>Magnaporthaceae</taxon>
        <taxon>Gaeumannomyces</taxon>
    </lineage>
</organism>
<reference evidence="1" key="2">
    <citation type="submission" date="2010-07" db="EMBL/GenBank/DDBJ databases">
        <authorList>
            <consortium name="The Broad Institute Genome Sequencing Platform"/>
            <consortium name="Broad Institute Genome Sequencing Center for Infectious Disease"/>
            <person name="Ma L.-J."/>
            <person name="Dead R."/>
            <person name="Young S."/>
            <person name="Zeng Q."/>
            <person name="Koehrsen M."/>
            <person name="Alvarado L."/>
            <person name="Berlin A."/>
            <person name="Chapman S.B."/>
            <person name="Chen Z."/>
            <person name="Freedman E."/>
            <person name="Gellesch M."/>
            <person name="Goldberg J."/>
            <person name="Griggs A."/>
            <person name="Gujja S."/>
            <person name="Heilman E.R."/>
            <person name="Heiman D."/>
            <person name="Hepburn T."/>
            <person name="Howarth C."/>
            <person name="Jen D."/>
            <person name="Larson L."/>
            <person name="Mehta T."/>
            <person name="Neiman D."/>
            <person name="Pearson M."/>
            <person name="Roberts A."/>
            <person name="Saif S."/>
            <person name="Shea T."/>
            <person name="Shenoy N."/>
            <person name="Sisk P."/>
            <person name="Stolte C."/>
            <person name="Sykes S."/>
            <person name="Walk T."/>
            <person name="White J."/>
            <person name="Yandava C."/>
            <person name="Haas B."/>
            <person name="Nusbaum C."/>
            <person name="Birren B."/>
        </authorList>
    </citation>
    <scope>NUCLEOTIDE SEQUENCE</scope>
    <source>
        <strain evidence="1">R3-111a-1</strain>
    </source>
</reference>
<reference evidence="3" key="1">
    <citation type="submission" date="2010-07" db="EMBL/GenBank/DDBJ databases">
        <title>The genome sequence of Gaeumannomyces graminis var. tritici strain R3-111a-1.</title>
        <authorList>
            <consortium name="The Broad Institute Genome Sequencing Platform"/>
            <person name="Ma L.-J."/>
            <person name="Dead R."/>
            <person name="Young S."/>
            <person name="Zeng Q."/>
            <person name="Koehrsen M."/>
            <person name="Alvarado L."/>
            <person name="Berlin A."/>
            <person name="Chapman S.B."/>
            <person name="Chen Z."/>
            <person name="Freedman E."/>
            <person name="Gellesch M."/>
            <person name="Goldberg J."/>
            <person name="Griggs A."/>
            <person name="Gujja S."/>
            <person name="Heilman E.R."/>
            <person name="Heiman D."/>
            <person name="Hepburn T."/>
            <person name="Howarth C."/>
            <person name="Jen D."/>
            <person name="Larson L."/>
            <person name="Mehta T."/>
            <person name="Neiman D."/>
            <person name="Pearson M."/>
            <person name="Roberts A."/>
            <person name="Saif S."/>
            <person name="Shea T."/>
            <person name="Shenoy N."/>
            <person name="Sisk P."/>
            <person name="Stolte C."/>
            <person name="Sykes S."/>
            <person name="Walk T."/>
            <person name="White J."/>
            <person name="Yandava C."/>
            <person name="Haas B."/>
            <person name="Nusbaum C."/>
            <person name="Birren B."/>
        </authorList>
    </citation>
    <scope>NUCLEOTIDE SEQUENCE [LARGE SCALE GENOMIC DNA]</scope>
    <source>
        <strain evidence="3">R3-111a-1</strain>
    </source>
</reference>
<reference evidence="1" key="3">
    <citation type="submission" date="2010-09" db="EMBL/GenBank/DDBJ databases">
        <title>Annotation of Gaeumannomyces graminis var. tritici R3-111a-1.</title>
        <authorList>
            <consortium name="The Broad Institute Genome Sequencing Platform"/>
            <person name="Ma L.-J."/>
            <person name="Dead R."/>
            <person name="Young S.K."/>
            <person name="Zeng Q."/>
            <person name="Gargeya S."/>
            <person name="Fitzgerald M."/>
            <person name="Haas B."/>
            <person name="Abouelleil A."/>
            <person name="Alvarado L."/>
            <person name="Arachchi H.M."/>
            <person name="Berlin A."/>
            <person name="Brown A."/>
            <person name="Chapman S.B."/>
            <person name="Chen Z."/>
            <person name="Dunbar C."/>
            <person name="Freedman E."/>
            <person name="Gearin G."/>
            <person name="Gellesch M."/>
            <person name="Goldberg J."/>
            <person name="Griggs A."/>
            <person name="Gujja S."/>
            <person name="Heiman D."/>
            <person name="Howarth C."/>
            <person name="Larson L."/>
            <person name="Lui A."/>
            <person name="MacDonald P.J.P."/>
            <person name="Mehta T."/>
            <person name="Montmayeur A."/>
            <person name="Murphy C."/>
            <person name="Neiman D."/>
            <person name="Pearson M."/>
            <person name="Priest M."/>
            <person name="Roberts A."/>
            <person name="Saif S."/>
            <person name="Shea T."/>
            <person name="Shenoy N."/>
            <person name="Sisk P."/>
            <person name="Stolte C."/>
            <person name="Sykes S."/>
            <person name="Yandava C."/>
            <person name="Wortman J."/>
            <person name="Nusbaum C."/>
            <person name="Birren B."/>
        </authorList>
    </citation>
    <scope>NUCLEOTIDE SEQUENCE</scope>
    <source>
        <strain evidence="1">R3-111a-1</strain>
    </source>
</reference>
<evidence type="ECO:0000313" key="1">
    <source>
        <dbReference type="EMBL" id="EJT70230.1"/>
    </source>
</evidence>
<reference evidence="2" key="5">
    <citation type="submission" date="2018-04" db="UniProtKB">
        <authorList>
            <consortium name="EnsemblFungi"/>
        </authorList>
    </citation>
    <scope>IDENTIFICATION</scope>
    <source>
        <strain evidence="2">R3-111a-1</strain>
    </source>
</reference>
<sequence>MGFIATSPVSGRYCGNVRRLGAWLLACGGGGGGIAAAAAAAAAIDATAPILAGQVWLLRTNMLRSWTRQALSAEKFTFC</sequence>
<dbReference type="RefSeq" id="XP_009228564.1">
    <property type="nucleotide sequence ID" value="XM_009230300.1"/>
</dbReference>
<dbReference type="EMBL" id="GL385402">
    <property type="protein sequence ID" value="EJT70230.1"/>
    <property type="molecule type" value="Genomic_DNA"/>
</dbReference>
<dbReference type="Proteomes" id="UP000006039">
    <property type="component" value="Unassembled WGS sequence"/>
</dbReference>
<dbReference type="VEuPathDB" id="FungiDB:GGTG_12403"/>
<reference evidence="2" key="4">
    <citation type="journal article" date="2015" name="G3 (Bethesda)">
        <title>Genome sequences of three phytopathogenic species of the Magnaporthaceae family of fungi.</title>
        <authorList>
            <person name="Okagaki L.H."/>
            <person name="Nunes C.C."/>
            <person name="Sailsbery J."/>
            <person name="Clay B."/>
            <person name="Brown D."/>
            <person name="John T."/>
            <person name="Oh Y."/>
            <person name="Young N."/>
            <person name="Fitzgerald M."/>
            <person name="Haas B.J."/>
            <person name="Zeng Q."/>
            <person name="Young S."/>
            <person name="Adiconis X."/>
            <person name="Fan L."/>
            <person name="Levin J.Z."/>
            <person name="Mitchell T.K."/>
            <person name="Okubara P.A."/>
            <person name="Farman M.L."/>
            <person name="Kohn L.M."/>
            <person name="Birren B."/>
            <person name="Ma L.-J."/>
            <person name="Dean R.A."/>
        </authorList>
    </citation>
    <scope>NUCLEOTIDE SEQUENCE</scope>
    <source>
        <strain evidence="2">R3-111a-1</strain>
    </source>
</reference>
<name>J3PFX8_GAET3</name>
<accession>J3PFX8</accession>
<evidence type="ECO:0000313" key="2">
    <source>
        <dbReference type="EnsemblFungi" id="EJT70230"/>
    </source>
</evidence>
<dbReference type="AlphaFoldDB" id="J3PFX8"/>
<proteinExistence type="predicted"/>
<dbReference type="HOGENOM" id="CLU_2606188_0_0_1"/>
<evidence type="ECO:0000313" key="3">
    <source>
        <dbReference type="Proteomes" id="UP000006039"/>
    </source>
</evidence>
<protein>
    <submittedName>
        <fullName evidence="1 2">Uncharacterized protein</fullName>
    </submittedName>
</protein>